<evidence type="ECO:0000259" key="6">
    <source>
        <dbReference type="Pfam" id="PF02631"/>
    </source>
</evidence>
<comment type="subcellular location">
    <subcellularLocation>
        <location evidence="1 5">Cytoplasm</location>
    </subcellularLocation>
</comment>
<dbReference type="EMBL" id="JAMJPK010000002">
    <property type="protein sequence ID" value="MCL7939624.1"/>
    <property type="molecule type" value="Genomic_DNA"/>
</dbReference>
<dbReference type="Proteomes" id="UP001165369">
    <property type="component" value="Unassembled WGS sequence"/>
</dbReference>
<organism evidence="9 10">
    <name type="scientific">Halomonas gemina</name>
    <dbReference type="NCBI Taxonomy" id="2945105"/>
    <lineage>
        <taxon>Bacteria</taxon>
        <taxon>Pseudomonadati</taxon>
        <taxon>Pseudomonadota</taxon>
        <taxon>Gammaproteobacteria</taxon>
        <taxon>Oceanospirillales</taxon>
        <taxon>Halomonadaceae</taxon>
        <taxon>Halomonas</taxon>
    </lineage>
</organism>
<comment type="function">
    <text evidence="5">Modulates RecA activity.</text>
</comment>
<sequence>MLGQPSGGGESSPRDDAVRLLARREHSRRELAERLAAKGHAPERIAECLDELAEQGLQSDARFAESFLRSRILRGQGPLKIRLELERRGLGREEIRHAFAESEQAGEGDWFALACAALARRFTGPGDTPRECARRERFLAQRGFDFEQVRHALEHAWDSAPD</sequence>
<dbReference type="RefSeq" id="WP_250059624.1">
    <property type="nucleotide sequence ID" value="NZ_JAMJPK010000002.1"/>
</dbReference>
<keyword evidence="4 5" id="KW-0963">Cytoplasm</keyword>
<evidence type="ECO:0000256" key="3">
    <source>
        <dbReference type="ARBA" id="ARBA00018111"/>
    </source>
</evidence>
<evidence type="ECO:0000313" key="9">
    <source>
        <dbReference type="EMBL" id="MCL7939624.1"/>
    </source>
</evidence>
<reference evidence="9" key="1">
    <citation type="submission" date="2022-05" db="EMBL/GenBank/DDBJ databases">
        <title>Halomonas geminus sp. nov. and Halomonas llamarensis sp. nov. isolated from high-altitude salars of the Atacama Desert.</title>
        <authorList>
            <person name="Hintersatz C."/>
            <person name="Rojas L.A."/>
            <person name="Wei T.-S."/>
            <person name="Kutschke S."/>
            <person name="Lehmann F."/>
            <person name="Jain R."/>
            <person name="Pollmann K."/>
        </authorList>
    </citation>
    <scope>NUCLEOTIDE SEQUENCE</scope>
    <source>
        <strain evidence="9">ATCH28</strain>
    </source>
</reference>
<dbReference type="InterPro" id="IPR036388">
    <property type="entry name" value="WH-like_DNA-bd_sf"/>
</dbReference>
<evidence type="ECO:0000256" key="1">
    <source>
        <dbReference type="ARBA" id="ARBA00004496"/>
    </source>
</evidence>
<dbReference type="InterPro" id="IPR053924">
    <property type="entry name" value="RecX_HTH_2nd"/>
</dbReference>
<name>A0ABT0SY83_9GAMM</name>
<comment type="caution">
    <text evidence="9">The sequence shown here is derived from an EMBL/GenBank/DDBJ whole genome shotgun (WGS) entry which is preliminary data.</text>
</comment>
<accession>A0ABT0SY83</accession>
<feature type="domain" description="RecX first three-helical" evidence="8">
    <location>
        <begin position="14"/>
        <end position="52"/>
    </location>
</feature>
<dbReference type="InterPro" id="IPR053926">
    <property type="entry name" value="RecX_HTH_1st"/>
</dbReference>
<dbReference type="HAMAP" id="MF_01114">
    <property type="entry name" value="RecX"/>
    <property type="match status" value="1"/>
</dbReference>
<feature type="domain" description="RecX second three-helical" evidence="6">
    <location>
        <begin position="59"/>
        <end position="98"/>
    </location>
</feature>
<evidence type="ECO:0000259" key="8">
    <source>
        <dbReference type="Pfam" id="PF21982"/>
    </source>
</evidence>
<dbReference type="InterPro" id="IPR003783">
    <property type="entry name" value="Regulatory_RecX"/>
</dbReference>
<dbReference type="Pfam" id="PF21982">
    <property type="entry name" value="RecX_HTH1"/>
    <property type="match status" value="1"/>
</dbReference>
<dbReference type="InterPro" id="IPR053925">
    <property type="entry name" value="RecX_HTH_3rd"/>
</dbReference>
<evidence type="ECO:0000313" key="10">
    <source>
        <dbReference type="Proteomes" id="UP001165369"/>
    </source>
</evidence>
<evidence type="ECO:0000256" key="2">
    <source>
        <dbReference type="ARBA" id="ARBA00009695"/>
    </source>
</evidence>
<dbReference type="Gene3D" id="1.10.10.10">
    <property type="entry name" value="Winged helix-like DNA-binding domain superfamily/Winged helix DNA-binding domain"/>
    <property type="match status" value="3"/>
</dbReference>
<dbReference type="PANTHER" id="PTHR33602">
    <property type="entry name" value="REGULATORY PROTEIN RECX FAMILY PROTEIN"/>
    <property type="match status" value="1"/>
</dbReference>
<evidence type="ECO:0000256" key="5">
    <source>
        <dbReference type="HAMAP-Rule" id="MF_01114"/>
    </source>
</evidence>
<evidence type="ECO:0000256" key="4">
    <source>
        <dbReference type="ARBA" id="ARBA00022490"/>
    </source>
</evidence>
<dbReference type="PANTHER" id="PTHR33602:SF1">
    <property type="entry name" value="REGULATORY PROTEIN RECX FAMILY PROTEIN"/>
    <property type="match status" value="1"/>
</dbReference>
<dbReference type="Pfam" id="PF21981">
    <property type="entry name" value="RecX_HTH3"/>
    <property type="match status" value="1"/>
</dbReference>
<protein>
    <recommendedName>
        <fullName evidence="3 5">Regulatory protein RecX</fullName>
    </recommendedName>
</protein>
<proteinExistence type="inferred from homology"/>
<feature type="domain" description="RecX third three-helical" evidence="7">
    <location>
        <begin position="109"/>
        <end position="153"/>
    </location>
</feature>
<evidence type="ECO:0000259" key="7">
    <source>
        <dbReference type="Pfam" id="PF21981"/>
    </source>
</evidence>
<comment type="similarity">
    <text evidence="2 5">Belongs to the RecX family.</text>
</comment>
<gene>
    <name evidence="5" type="primary">recX</name>
    <name evidence="9" type="ORF">M8009_04785</name>
</gene>
<dbReference type="Pfam" id="PF02631">
    <property type="entry name" value="RecX_HTH2"/>
    <property type="match status" value="1"/>
</dbReference>
<keyword evidence="10" id="KW-1185">Reference proteome</keyword>